<dbReference type="OrthoDB" id="8062037at2759"/>
<dbReference type="InterPro" id="IPR001841">
    <property type="entry name" value="Znf_RING"/>
</dbReference>
<evidence type="ECO:0000313" key="3">
    <source>
        <dbReference type="EMBL" id="OAC97659.1"/>
    </source>
</evidence>
<dbReference type="PANTHER" id="PTHR16047">
    <property type="entry name" value="RFWD3 PROTEIN"/>
    <property type="match status" value="1"/>
</dbReference>
<evidence type="ECO:0000313" key="4">
    <source>
        <dbReference type="Proteomes" id="UP000077051"/>
    </source>
</evidence>
<evidence type="ECO:0000256" key="1">
    <source>
        <dbReference type="SAM" id="MobiDB-lite"/>
    </source>
</evidence>
<accession>A0A168GG74</accession>
<dbReference type="SUPFAM" id="SSF57850">
    <property type="entry name" value="RING/U-box"/>
    <property type="match status" value="1"/>
</dbReference>
<dbReference type="InterPro" id="IPR013083">
    <property type="entry name" value="Znf_RING/FYVE/PHD"/>
</dbReference>
<dbReference type="VEuPathDB" id="FungiDB:MUCCIDRAFT_116144"/>
<feature type="region of interest" description="Disordered" evidence="1">
    <location>
        <begin position="117"/>
        <end position="138"/>
    </location>
</feature>
<dbReference type="GO" id="GO:0016567">
    <property type="term" value="P:protein ubiquitination"/>
    <property type="evidence" value="ECO:0007669"/>
    <property type="project" value="InterPro"/>
</dbReference>
<dbReference type="Gene3D" id="3.30.40.10">
    <property type="entry name" value="Zinc/RING finger domain, C3HC4 (zinc finger)"/>
    <property type="match status" value="1"/>
</dbReference>
<dbReference type="STRING" id="747725.A0A168GG74"/>
<dbReference type="Proteomes" id="UP000077051">
    <property type="component" value="Unassembled WGS sequence"/>
</dbReference>
<dbReference type="InterPro" id="IPR037381">
    <property type="entry name" value="RFWD3"/>
</dbReference>
<comment type="caution">
    <text evidence="3">The sequence shown here is derived from an EMBL/GenBank/DDBJ whole genome shotgun (WGS) entry which is preliminary data.</text>
</comment>
<sequence length="149" mass="16677">MTNDTAIVALPCGHCFGEQCIEECLVSGVRKCPLCQKSFRSSQVFQLYLPLEEDCERSYKQKYDELAKKTGDLTNHYQVLKDLCDMTASNAPIISRVNDLVNQLAIHQEELKGGKATIDKESSQAVNPTPESKQKKKGKLCKFFAGMKL</sequence>
<proteinExistence type="predicted"/>
<name>A0A168GG74_MUCCL</name>
<dbReference type="Pfam" id="PF13639">
    <property type="entry name" value="zf-RING_2"/>
    <property type="match status" value="1"/>
</dbReference>
<protein>
    <recommendedName>
        <fullName evidence="2">RING-type domain-containing protein</fullName>
    </recommendedName>
</protein>
<evidence type="ECO:0000259" key="2">
    <source>
        <dbReference type="Pfam" id="PF13639"/>
    </source>
</evidence>
<dbReference type="GO" id="GO:0036297">
    <property type="term" value="P:interstrand cross-link repair"/>
    <property type="evidence" value="ECO:0007669"/>
    <property type="project" value="InterPro"/>
</dbReference>
<reference evidence="3 4" key="1">
    <citation type="submission" date="2015-06" db="EMBL/GenBank/DDBJ databases">
        <title>Expansion of signal transduction pathways in fungi by whole-genome duplication.</title>
        <authorList>
            <consortium name="DOE Joint Genome Institute"/>
            <person name="Corrochano L.M."/>
            <person name="Kuo A."/>
            <person name="Marcet-Houben M."/>
            <person name="Polaino S."/>
            <person name="Salamov A."/>
            <person name="Villalobos J.M."/>
            <person name="Alvarez M.I."/>
            <person name="Avalos J."/>
            <person name="Benito E.P."/>
            <person name="Benoit I."/>
            <person name="Burger G."/>
            <person name="Camino L.P."/>
            <person name="Canovas D."/>
            <person name="Cerda-Olmedo E."/>
            <person name="Cheng J.-F."/>
            <person name="Dominguez A."/>
            <person name="Elias M."/>
            <person name="Eslava A.P."/>
            <person name="Glaser F."/>
            <person name="Grimwood J."/>
            <person name="Gutierrez G."/>
            <person name="Heitman J."/>
            <person name="Henrissat B."/>
            <person name="Iturriaga E.A."/>
            <person name="Lang B.F."/>
            <person name="Lavin J.L."/>
            <person name="Lee S."/>
            <person name="Li W."/>
            <person name="Lindquist E."/>
            <person name="Lopez-Garcia S."/>
            <person name="Luque E.M."/>
            <person name="Marcos A.T."/>
            <person name="Martin J."/>
            <person name="Mccluskey K."/>
            <person name="Medina H.R."/>
            <person name="Miralles-Duran A."/>
            <person name="Miyazaki A."/>
            <person name="Munoz-Torres E."/>
            <person name="Oguiza J.A."/>
            <person name="Ohm R."/>
            <person name="Olmedo M."/>
            <person name="Orejas M."/>
            <person name="Ortiz-Castellanos L."/>
            <person name="Pisabarro A.G."/>
            <person name="Rodriguez-Romero J."/>
            <person name="Ruiz-Herrera J."/>
            <person name="Ruiz-Vazquez R."/>
            <person name="Sanz C."/>
            <person name="Schackwitz W."/>
            <person name="Schmutz J."/>
            <person name="Shahriari M."/>
            <person name="Shelest E."/>
            <person name="Silva-Franco F."/>
            <person name="Soanes D."/>
            <person name="Syed K."/>
            <person name="Tagua V.G."/>
            <person name="Talbot N.J."/>
            <person name="Thon M."/>
            <person name="De Vries R.P."/>
            <person name="Wiebenga A."/>
            <person name="Yadav J.S."/>
            <person name="Braun E.L."/>
            <person name="Baker S."/>
            <person name="Garre V."/>
            <person name="Horwitz B."/>
            <person name="Torres-Martinez S."/>
            <person name="Idnurm A."/>
            <person name="Herrera-Estrella A."/>
            <person name="Gabaldon T."/>
            <person name="Grigoriev I.V."/>
        </authorList>
    </citation>
    <scope>NUCLEOTIDE SEQUENCE [LARGE SCALE GENOMIC DNA]</scope>
    <source>
        <strain evidence="3 4">CBS 277.49</strain>
    </source>
</reference>
<organism evidence="3 4">
    <name type="scientific">Mucor lusitanicus CBS 277.49</name>
    <dbReference type="NCBI Taxonomy" id="747725"/>
    <lineage>
        <taxon>Eukaryota</taxon>
        <taxon>Fungi</taxon>
        <taxon>Fungi incertae sedis</taxon>
        <taxon>Mucoromycota</taxon>
        <taxon>Mucoromycotina</taxon>
        <taxon>Mucoromycetes</taxon>
        <taxon>Mucorales</taxon>
        <taxon>Mucorineae</taxon>
        <taxon>Mucoraceae</taxon>
        <taxon>Mucor</taxon>
    </lineage>
</organism>
<feature type="domain" description="RING-type" evidence="2">
    <location>
        <begin position="3"/>
        <end position="36"/>
    </location>
</feature>
<dbReference type="GO" id="GO:0005634">
    <property type="term" value="C:nucleus"/>
    <property type="evidence" value="ECO:0007669"/>
    <property type="project" value="InterPro"/>
</dbReference>
<dbReference type="AlphaFoldDB" id="A0A168GG74"/>
<dbReference type="PANTHER" id="PTHR16047:SF7">
    <property type="entry name" value="E3 UBIQUITIN-PROTEIN LIGASE RFWD3"/>
    <property type="match status" value="1"/>
</dbReference>
<keyword evidence="4" id="KW-1185">Reference proteome</keyword>
<gene>
    <name evidence="3" type="ORF">MUCCIDRAFT_116144</name>
</gene>
<dbReference type="GO" id="GO:0004842">
    <property type="term" value="F:ubiquitin-protein transferase activity"/>
    <property type="evidence" value="ECO:0007669"/>
    <property type="project" value="InterPro"/>
</dbReference>
<dbReference type="EMBL" id="AMYB01000013">
    <property type="protein sequence ID" value="OAC97659.1"/>
    <property type="molecule type" value="Genomic_DNA"/>
</dbReference>